<dbReference type="InterPro" id="IPR050297">
    <property type="entry name" value="LipidA_mod_glycosyltrf_83"/>
</dbReference>
<feature type="transmembrane region" description="Helical" evidence="8">
    <location>
        <begin position="188"/>
        <end position="207"/>
    </location>
</feature>
<proteinExistence type="predicted"/>
<feature type="transmembrane region" description="Helical" evidence="8">
    <location>
        <begin position="274"/>
        <end position="291"/>
    </location>
</feature>
<feature type="transmembrane region" description="Helical" evidence="8">
    <location>
        <begin position="43"/>
        <end position="60"/>
    </location>
</feature>
<dbReference type="EMBL" id="NPDZ01000001">
    <property type="protein sequence ID" value="PJZ75211.1"/>
    <property type="molecule type" value="Genomic_DNA"/>
</dbReference>
<evidence type="ECO:0000256" key="2">
    <source>
        <dbReference type="ARBA" id="ARBA00022475"/>
    </source>
</evidence>
<dbReference type="OrthoDB" id="343596at2"/>
<dbReference type="InterPro" id="IPR038731">
    <property type="entry name" value="RgtA/B/C-like"/>
</dbReference>
<name>A0A2M9ZTA3_9LEPT</name>
<evidence type="ECO:0000259" key="9">
    <source>
        <dbReference type="Pfam" id="PF13231"/>
    </source>
</evidence>
<dbReference type="Proteomes" id="UP000231962">
    <property type="component" value="Unassembled WGS sequence"/>
</dbReference>
<feature type="transmembrane region" description="Helical" evidence="8">
    <location>
        <begin position="67"/>
        <end position="85"/>
    </location>
</feature>
<dbReference type="Pfam" id="PF13231">
    <property type="entry name" value="PMT_2"/>
    <property type="match status" value="1"/>
</dbReference>
<feature type="transmembrane region" description="Helical" evidence="8">
    <location>
        <begin position="91"/>
        <end position="109"/>
    </location>
</feature>
<evidence type="ECO:0000256" key="1">
    <source>
        <dbReference type="ARBA" id="ARBA00004651"/>
    </source>
</evidence>
<dbReference type="GO" id="GO:0005886">
    <property type="term" value="C:plasma membrane"/>
    <property type="evidence" value="ECO:0007669"/>
    <property type="project" value="UniProtKB-SubCell"/>
</dbReference>
<dbReference type="GO" id="GO:0009103">
    <property type="term" value="P:lipopolysaccharide biosynthetic process"/>
    <property type="evidence" value="ECO:0007669"/>
    <property type="project" value="UniProtKB-ARBA"/>
</dbReference>
<keyword evidence="3" id="KW-0328">Glycosyltransferase</keyword>
<comment type="subcellular location">
    <subcellularLocation>
        <location evidence="1">Cell membrane</location>
        <topology evidence="1">Multi-pass membrane protein</topology>
    </subcellularLocation>
</comment>
<evidence type="ECO:0000256" key="8">
    <source>
        <dbReference type="SAM" id="Phobius"/>
    </source>
</evidence>
<dbReference type="EMBL" id="NPDY01000001">
    <property type="protein sequence ID" value="PJZ71596.1"/>
    <property type="molecule type" value="Genomic_DNA"/>
</dbReference>
<dbReference type="AlphaFoldDB" id="A0A2M9ZTA3"/>
<feature type="transmembrane region" description="Helical" evidence="8">
    <location>
        <begin position="321"/>
        <end position="340"/>
    </location>
</feature>
<keyword evidence="4 11" id="KW-0808">Transferase</keyword>
<evidence type="ECO:0000313" key="11">
    <source>
        <dbReference type="EMBL" id="PJZ75211.1"/>
    </source>
</evidence>
<protein>
    <submittedName>
        <fullName evidence="11">UDP phosphate-alpha-4-amino-4-deoxy-L-arabinose arabinosyl transferase</fullName>
    </submittedName>
</protein>
<keyword evidence="6 8" id="KW-1133">Transmembrane helix</keyword>
<sequence length="465" mass="53615">MEFPPIWPDEVLFYSPSLDFAEHGTLRTQVLEGLIRGMDQKTLWMPPLFFILNGWWIKIFGFEIESLRLFASVTTLASVWMFWVFLQSLGFSVRARFGACLLLSTDLLFLRVGWTARMEALCLFFSILSLYILSRNSGIANQTKSNLTYWEGGLAGLSLGISFLAHPFAAVFGIPSLFLIHKRKGWKIWTYWFGGLIPIVAWGVLIYPDWELFIYQFGLQFGRKTELFKTFSPITKIKVLLGGYETPGIRLLFYLGLALGVWVIRKEFFEKSELAKFFLIWVFSILGFLLLSTEYYYVMYLCLPISAIGGFFFERIRSRRVQYFAAILIFCNIFILFYAYRKIGFANSNFDLKKNFTEAMIPKLKGSQKIYLQAIPDPYFTLSKELPGTKILEFIPGELPIPPSDFLATLETVDAFVISVGQKRNEYVDRFLQENHAKFRIVSVSVEPSGARKLVKAEAQIYLKK</sequence>
<feature type="transmembrane region" description="Helical" evidence="8">
    <location>
        <begin position="116"/>
        <end position="134"/>
    </location>
</feature>
<dbReference type="PANTHER" id="PTHR33908:SF3">
    <property type="entry name" value="UNDECAPRENYL PHOSPHATE-ALPHA-4-AMINO-4-DEOXY-L-ARABINOSE ARABINOSYL TRANSFERASE"/>
    <property type="match status" value="1"/>
</dbReference>
<keyword evidence="12" id="KW-1185">Reference proteome</keyword>
<dbReference type="Proteomes" id="UP000231990">
    <property type="component" value="Unassembled WGS sequence"/>
</dbReference>
<reference evidence="12 13" key="1">
    <citation type="submission" date="2017-07" db="EMBL/GenBank/DDBJ databases">
        <title>Leptospira spp. isolated from tropical soils.</title>
        <authorList>
            <person name="Thibeaux R."/>
            <person name="Iraola G."/>
            <person name="Ferres I."/>
            <person name="Bierque E."/>
            <person name="Girault D."/>
            <person name="Soupe-Gilbert M.-E."/>
            <person name="Picardeau M."/>
            <person name="Goarant C."/>
        </authorList>
    </citation>
    <scope>NUCLEOTIDE SEQUENCE [LARGE SCALE GENOMIC DNA]</scope>
    <source>
        <strain evidence="11 13">FH1-B-B1</strain>
        <strain evidence="10 12">FH1-B-C1</strain>
    </source>
</reference>
<evidence type="ECO:0000256" key="6">
    <source>
        <dbReference type="ARBA" id="ARBA00022989"/>
    </source>
</evidence>
<dbReference type="GO" id="GO:0016763">
    <property type="term" value="F:pentosyltransferase activity"/>
    <property type="evidence" value="ECO:0007669"/>
    <property type="project" value="TreeGrafter"/>
</dbReference>
<organism evidence="11 13">
    <name type="scientific">Leptospira perolatii</name>
    <dbReference type="NCBI Taxonomy" id="2023191"/>
    <lineage>
        <taxon>Bacteria</taxon>
        <taxon>Pseudomonadati</taxon>
        <taxon>Spirochaetota</taxon>
        <taxon>Spirochaetia</taxon>
        <taxon>Leptospirales</taxon>
        <taxon>Leptospiraceae</taxon>
        <taxon>Leptospira</taxon>
    </lineage>
</organism>
<evidence type="ECO:0000256" key="5">
    <source>
        <dbReference type="ARBA" id="ARBA00022692"/>
    </source>
</evidence>
<gene>
    <name evidence="10" type="ORF">CH360_02280</name>
    <name evidence="11" type="ORF">CH373_02280</name>
</gene>
<feature type="transmembrane region" description="Helical" evidence="8">
    <location>
        <begin position="154"/>
        <end position="181"/>
    </location>
</feature>
<feature type="domain" description="Glycosyltransferase RgtA/B/C/D-like" evidence="9">
    <location>
        <begin position="46"/>
        <end position="198"/>
    </location>
</feature>
<dbReference type="PANTHER" id="PTHR33908">
    <property type="entry name" value="MANNOSYLTRANSFERASE YKCB-RELATED"/>
    <property type="match status" value="1"/>
</dbReference>
<evidence type="ECO:0000256" key="3">
    <source>
        <dbReference type="ARBA" id="ARBA00022676"/>
    </source>
</evidence>
<evidence type="ECO:0000256" key="4">
    <source>
        <dbReference type="ARBA" id="ARBA00022679"/>
    </source>
</evidence>
<keyword evidence="7 8" id="KW-0472">Membrane</keyword>
<keyword evidence="2" id="KW-1003">Cell membrane</keyword>
<dbReference type="RefSeq" id="WP_100712579.1">
    <property type="nucleotide sequence ID" value="NZ_NPDY01000001.1"/>
</dbReference>
<accession>A0A2M9ZTA3</accession>
<keyword evidence="5 8" id="KW-0812">Transmembrane</keyword>
<evidence type="ECO:0000313" key="12">
    <source>
        <dbReference type="Proteomes" id="UP000231962"/>
    </source>
</evidence>
<feature type="transmembrane region" description="Helical" evidence="8">
    <location>
        <begin position="248"/>
        <end position="265"/>
    </location>
</feature>
<evidence type="ECO:0000256" key="7">
    <source>
        <dbReference type="ARBA" id="ARBA00023136"/>
    </source>
</evidence>
<comment type="caution">
    <text evidence="11">The sequence shown here is derived from an EMBL/GenBank/DDBJ whole genome shotgun (WGS) entry which is preliminary data.</text>
</comment>
<evidence type="ECO:0000313" key="10">
    <source>
        <dbReference type="EMBL" id="PJZ71596.1"/>
    </source>
</evidence>
<evidence type="ECO:0000313" key="13">
    <source>
        <dbReference type="Proteomes" id="UP000231990"/>
    </source>
</evidence>
<dbReference type="GO" id="GO:0010041">
    <property type="term" value="P:response to iron(III) ion"/>
    <property type="evidence" value="ECO:0007669"/>
    <property type="project" value="TreeGrafter"/>
</dbReference>